<evidence type="ECO:0000256" key="1">
    <source>
        <dbReference type="SAM" id="MobiDB-lite"/>
    </source>
</evidence>
<evidence type="ECO:0000313" key="2">
    <source>
        <dbReference type="EMBL" id="KAK3758022.1"/>
    </source>
</evidence>
<feature type="compositionally biased region" description="Basic residues" evidence="1">
    <location>
        <begin position="29"/>
        <end position="39"/>
    </location>
</feature>
<name>A0AAE0YXH2_9GAST</name>
<keyword evidence="3" id="KW-1185">Reference proteome</keyword>
<organism evidence="2 3">
    <name type="scientific">Elysia crispata</name>
    <name type="common">lettuce slug</name>
    <dbReference type="NCBI Taxonomy" id="231223"/>
    <lineage>
        <taxon>Eukaryota</taxon>
        <taxon>Metazoa</taxon>
        <taxon>Spiralia</taxon>
        <taxon>Lophotrochozoa</taxon>
        <taxon>Mollusca</taxon>
        <taxon>Gastropoda</taxon>
        <taxon>Heterobranchia</taxon>
        <taxon>Euthyneura</taxon>
        <taxon>Panpulmonata</taxon>
        <taxon>Sacoglossa</taxon>
        <taxon>Placobranchoidea</taxon>
        <taxon>Plakobranchidae</taxon>
        <taxon>Elysia</taxon>
    </lineage>
</organism>
<dbReference type="AlphaFoldDB" id="A0AAE0YXH2"/>
<dbReference type="EMBL" id="JAWDGP010005301">
    <property type="protein sequence ID" value="KAK3758022.1"/>
    <property type="molecule type" value="Genomic_DNA"/>
</dbReference>
<feature type="region of interest" description="Disordered" evidence="1">
    <location>
        <begin position="14"/>
        <end position="54"/>
    </location>
</feature>
<protein>
    <submittedName>
        <fullName evidence="2">Uncharacterized protein</fullName>
    </submittedName>
</protein>
<accession>A0AAE0YXH2</accession>
<reference evidence="2" key="1">
    <citation type="journal article" date="2023" name="G3 (Bethesda)">
        <title>A reference genome for the long-term kleptoplast-retaining sea slug Elysia crispata morphotype clarki.</title>
        <authorList>
            <person name="Eastman K.E."/>
            <person name="Pendleton A.L."/>
            <person name="Shaikh M.A."/>
            <person name="Suttiyut T."/>
            <person name="Ogas R."/>
            <person name="Tomko P."/>
            <person name="Gavelis G."/>
            <person name="Widhalm J.R."/>
            <person name="Wisecaver J.H."/>
        </authorList>
    </citation>
    <scope>NUCLEOTIDE SEQUENCE</scope>
    <source>
        <strain evidence="2">ECLA1</strain>
    </source>
</reference>
<sequence>MTLVDRDLKALRNRRLNTSTDHAVQALHRQPKHFNRSQHQKQPDSENKGRPNAIDGEALDTQVKAHRVQQLGKHAENVICRTILQSSAEERLRAQRSTDLQCQLIRLGI</sequence>
<dbReference type="Proteomes" id="UP001283361">
    <property type="component" value="Unassembled WGS sequence"/>
</dbReference>
<comment type="caution">
    <text evidence="2">The sequence shown here is derived from an EMBL/GenBank/DDBJ whole genome shotgun (WGS) entry which is preliminary data.</text>
</comment>
<evidence type="ECO:0000313" key="3">
    <source>
        <dbReference type="Proteomes" id="UP001283361"/>
    </source>
</evidence>
<gene>
    <name evidence="2" type="ORF">RRG08_006603</name>
</gene>
<proteinExistence type="predicted"/>